<sequence>MVKLTRRRYHRVLLGHPWVYRTEVEDIQGDFNPGDVVEVVDYRGRFVGRGYINPASQIIVRLLTREKGEKIDREFFRRRLMSAIDYRRRVVRHSNACRLVFAEADFLPALIVDRFGDYLSLQTLALGIDLYKETIVELLDELLNPAGIYERNDVSVRELEGLPLRTGFLKGPFNPVVEIEENGLRFLVDLAGGQKTGYFLDQRENRLALEGLARDARVLDCFCHTGTFSVYAARFGAREVLGIDVAGDALEMARENAARNGFDRVCTFREGNAFDELRDLDRAGERFELIILDPPAFTKSREALEGAIRGYKEINLRAMKLLPAGGFLVTCSCSYHMTESLFMEVLLDAARDVKRQLRLVEMRRQARDHPMLLASPETYYLKCFILQVW</sequence>
<evidence type="ECO:0000256" key="6">
    <source>
        <dbReference type="ARBA" id="ARBA00022691"/>
    </source>
</evidence>
<dbReference type="GO" id="GO:0008168">
    <property type="term" value="F:methyltransferase activity"/>
    <property type="evidence" value="ECO:0007669"/>
    <property type="project" value="UniProtKB-KW"/>
</dbReference>
<dbReference type="GO" id="GO:0032259">
    <property type="term" value="P:methylation"/>
    <property type="evidence" value="ECO:0007669"/>
    <property type="project" value="UniProtKB-KW"/>
</dbReference>
<dbReference type="PANTHER" id="PTHR42873:SF1">
    <property type="entry name" value="S-ADENOSYLMETHIONINE-DEPENDENT METHYLTRANSFERASE DOMAIN-CONTAINING PROTEIN"/>
    <property type="match status" value="1"/>
</dbReference>
<dbReference type="InterPro" id="IPR036974">
    <property type="entry name" value="PUA_sf"/>
</dbReference>
<keyword evidence="11" id="KW-1185">Reference proteome</keyword>
<dbReference type="InterPro" id="IPR015947">
    <property type="entry name" value="PUA-like_sf"/>
</dbReference>
<feature type="domain" description="PUA" evidence="9">
    <location>
        <begin position="2"/>
        <end position="85"/>
    </location>
</feature>
<organism evidence="10 11">
    <name type="scientific">Desulfofundulus australicus DSM 11792</name>
    <dbReference type="NCBI Taxonomy" id="1121425"/>
    <lineage>
        <taxon>Bacteria</taxon>
        <taxon>Bacillati</taxon>
        <taxon>Bacillota</taxon>
        <taxon>Clostridia</taxon>
        <taxon>Eubacteriales</taxon>
        <taxon>Peptococcaceae</taxon>
        <taxon>Desulfofundulus</taxon>
    </lineage>
</organism>
<proteinExistence type="inferred from homology"/>
<dbReference type="GO" id="GO:0005737">
    <property type="term" value="C:cytoplasm"/>
    <property type="evidence" value="ECO:0007669"/>
    <property type="project" value="UniProtKB-SubCell"/>
</dbReference>
<dbReference type="SMART" id="SM00359">
    <property type="entry name" value="PUA"/>
    <property type="match status" value="1"/>
</dbReference>
<evidence type="ECO:0000256" key="8">
    <source>
        <dbReference type="ARBA" id="ARBA00038091"/>
    </source>
</evidence>
<evidence type="ECO:0000256" key="1">
    <source>
        <dbReference type="ARBA" id="ARBA00004496"/>
    </source>
</evidence>
<evidence type="ECO:0000256" key="4">
    <source>
        <dbReference type="ARBA" id="ARBA00022603"/>
    </source>
</evidence>
<dbReference type="InterPro" id="IPR041532">
    <property type="entry name" value="RlmI-like_PUA"/>
</dbReference>
<reference evidence="11" key="1">
    <citation type="submission" date="2016-11" db="EMBL/GenBank/DDBJ databases">
        <authorList>
            <person name="Varghese N."/>
            <person name="Submissions S."/>
        </authorList>
    </citation>
    <scope>NUCLEOTIDE SEQUENCE [LARGE SCALE GENOMIC DNA]</scope>
    <source>
        <strain evidence="11">DSM 11792</strain>
    </source>
</reference>
<keyword evidence="2" id="KW-0963">Cytoplasm</keyword>
<dbReference type="SUPFAM" id="SSF88697">
    <property type="entry name" value="PUA domain-like"/>
    <property type="match status" value="1"/>
</dbReference>
<dbReference type="CDD" id="cd21153">
    <property type="entry name" value="PUA_RlmI"/>
    <property type="match status" value="1"/>
</dbReference>
<dbReference type="Pfam" id="PF10672">
    <property type="entry name" value="Methyltrans_SAM"/>
    <property type="match status" value="1"/>
</dbReference>
<evidence type="ECO:0000256" key="2">
    <source>
        <dbReference type="ARBA" id="ARBA00022490"/>
    </source>
</evidence>
<dbReference type="CDD" id="cd11572">
    <property type="entry name" value="RlmI_M_like"/>
    <property type="match status" value="1"/>
</dbReference>
<evidence type="ECO:0000256" key="5">
    <source>
        <dbReference type="ARBA" id="ARBA00022679"/>
    </source>
</evidence>
<dbReference type="EMBL" id="FQUW01000006">
    <property type="protein sequence ID" value="SHE53137.1"/>
    <property type="molecule type" value="Genomic_DNA"/>
</dbReference>
<comment type="subcellular location">
    <subcellularLocation>
        <location evidence="1">Cytoplasm</location>
    </subcellularLocation>
</comment>
<dbReference type="Gene3D" id="2.30.130.10">
    <property type="entry name" value="PUA domain"/>
    <property type="match status" value="1"/>
</dbReference>
<keyword evidence="7" id="KW-0694">RNA-binding</keyword>
<dbReference type="PROSITE" id="PS50890">
    <property type="entry name" value="PUA"/>
    <property type="match status" value="1"/>
</dbReference>
<keyword evidence="5 10" id="KW-0808">Transferase</keyword>
<evidence type="ECO:0000313" key="11">
    <source>
        <dbReference type="Proteomes" id="UP000184196"/>
    </source>
</evidence>
<comment type="similarity">
    <text evidence="8">Belongs to the methyltransferase superfamily. RlmI family.</text>
</comment>
<evidence type="ECO:0000313" key="10">
    <source>
        <dbReference type="EMBL" id="SHE53137.1"/>
    </source>
</evidence>
<dbReference type="GO" id="GO:0006364">
    <property type="term" value="P:rRNA processing"/>
    <property type="evidence" value="ECO:0007669"/>
    <property type="project" value="UniProtKB-KW"/>
</dbReference>
<dbReference type="InterPro" id="IPR019614">
    <property type="entry name" value="SAM-dep_methyl-trfase"/>
</dbReference>
<keyword evidence="3" id="KW-0698">rRNA processing</keyword>
<name>A0A1M4U959_9FIRM</name>
<keyword evidence="4 10" id="KW-0489">Methyltransferase</keyword>
<gene>
    <name evidence="10" type="ORF">SAMN02745218_00437</name>
</gene>
<dbReference type="GO" id="GO:0003723">
    <property type="term" value="F:RNA binding"/>
    <property type="evidence" value="ECO:0007669"/>
    <property type="project" value="UniProtKB-KW"/>
</dbReference>
<evidence type="ECO:0000256" key="3">
    <source>
        <dbReference type="ARBA" id="ARBA00022552"/>
    </source>
</evidence>
<dbReference type="PANTHER" id="PTHR42873">
    <property type="entry name" value="RIBOSOMAL RNA LARGE SUBUNIT METHYLTRANSFERASE"/>
    <property type="match status" value="1"/>
</dbReference>
<accession>A0A1M4U959</accession>
<evidence type="ECO:0000259" key="9">
    <source>
        <dbReference type="SMART" id="SM00359"/>
    </source>
</evidence>
<evidence type="ECO:0000256" key="7">
    <source>
        <dbReference type="ARBA" id="ARBA00022884"/>
    </source>
</evidence>
<dbReference type="Gene3D" id="3.40.50.150">
    <property type="entry name" value="Vaccinia Virus protein VP39"/>
    <property type="match status" value="1"/>
</dbReference>
<protein>
    <submittedName>
        <fullName evidence="10">SAM-dependent methyltransferase</fullName>
    </submittedName>
</protein>
<dbReference type="Proteomes" id="UP000184196">
    <property type="component" value="Unassembled WGS sequence"/>
</dbReference>
<dbReference type="CDD" id="cd02440">
    <property type="entry name" value="AdoMet_MTases"/>
    <property type="match status" value="1"/>
</dbReference>
<dbReference type="Gene3D" id="3.30.750.80">
    <property type="entry name" value="RNA methyltransferase domain (HRMD) like"/>
    <property type="match status" value="1"/>
</dbReference>
<dbReference type="SUPFAM" id="SSF53335">
    <property type="entry name" value="S-adenosyl-L-methionine-dependent methyltransferases"/>
    <property type="match status" value="1"/>
</dbReference>
<dbReference type="InterPro" id="IPR002478">
    <property type="entry name" value="PUA"/>
</dbReference>
<dbReference type="Pfam" id="PF17785">
    <property type="entry name" value="PUA_3"/>
    <property type="match status" value="1"/>
</dbReference>
<dbReference type="AlphaFoldDB" id="A0A1M4U959"/>
<keyword evidence="6" id="KW-0949">S-adenosyl-L-methionine</keyword>
<dbReference type="InterPro" id="IPR029063">
    <property type="entry name" value="SAM-dependent_MTases_sf"/>
</dbReference>